<keyword evidence="1" id="KW-0472">Membrane</keyword>
<keyword evidence="1" id="KW-1133">Transmembrane helix</keyword>
<dbReference type="AlphaFoldDB" id="A0A2S2DWA0"/>
<feature type="transmembrane region" description="Helical" evidence="1">
    <location>
        <begin position="155"/>
        <end position="176"/>
    </location>
</feature>
<dbReference type="GO" id="GO:0140359">
    <property type="term" value="F:ABC-type transporter activity"/>
    <property type="evidence" value="ECO:0007669"/>
    <property type="project" value="InterPro"/>
</dbReference>
<dbReference type="KEGG" id="psez:HME7025_01813"/>
<evidence type="ECO:0000256" key="1">
    <source>
        <dbReference type="SAM" id="Phobius"/>
    </source>
</evidence>
<dbReference type="OrthoDB" id="1068411at2"/>
<evidence type="ECO:0000313" key="2">
    <source>
        <dbReference type="EMBL" id="AWL09665.1"/>
    </source>
</evidence>
<keyword evidence="3" id="KW-1185">Reference proteome</keyword>
<protein>
    <submittedName>
        <fullName evidence="2">Uncharacterized protein</fullName>
    </submittedName>
</protein>
<dbReference type="Proteomes" id="UP000245468">
    <property type="component" value="Chromosome"/>
</dbReference>
<name>A0A2S2DWA0_9BACT</name>
<sequence length="255" mass="28689">MNKIYKHVIADIIRNRIVIFYTLILLLASLSVFSLEDTSSKGLLSMLNIILMIVPLVCLIFSTIYMYNSSEFIELLLSQPLKRNTIWWSLFIGLITALGLAFFVGAGVVILIFEPSFLGLMLVICGLLLTFIFTAIALLAAVLTKDKAKGIGLSIILWLFYAIIFDGIVLFMLFQWADYPIEKFMIVISMLNPIDLARILILMQMDVSALMGYTGAIFKDFFGTTGGIIISFGTLMLWVIIPFACSLRYFKKKDL</sequence>
<keyword evidence="1" id="KW-0812">Transmembrane</keyword>
<dbReference type="RefSeq" id="WP_109323336.1">
    <property type="nucleotide sequence ID" value="NZ_CP029346.1"/>
</dbReference>
<evidence type="ECO:0000313" key="3">
    <source>
        <dbReference type="Proteomes" id="UP000245468"/>
    </source>
</evidence>
<gene>
    <name evidence="2" type="ORF">HME7025_01813</name>
</gene>
<feature type="transmembrane region" description="Helical" evidence="1">
    <location>
        <begin position="45"/>
        <end position="67"/>
    </location>
</feature>
<reference evidence="3" key="1">
    <citation type="submission" date="2018-05" db="EMBL/GenBank/DDBJ databases">
        <title>Pseudarcicella sp. HME7025 Genome sequencing and assembly.</title>
        <authorList>
            <person name="Kim H."/>
            <person name="Kang H."/>
            <person name="Joh K."/>
        </authorList>
    </citation>
    <scope>NUCLEOTIDE SEQUENCE [LARGE SCALE GENOMIC DNA]</scope>
    <source>
        <strain evidence="3">HME7025</strain>
    </source>
</reference>
<dbReference type="EMBL" id="CP029346">
    <property type="protein sequence ID" value="AWL09665.1"/>
    <property type="molecule type" value="Genomic_DNA"/>
</dbReference>
<proteinExistence type="predicted"/>
<feature type="transmembrane region" description="Helical" evidence="1">
    <location>
        <begin position="119"/>
        <end position="143"/>
    </location>
</feature>
<feature type="transmembrane region" description="Helical" evidence="1">
    <location>
        <begin position="228"/>
        <end position="250"/>
    </location>
</feature>
<feature type="transmembrane region" description="Helical" evidence="1">
    <location>
        <begin position="88"/>
        <end position="113"/>
    </location>
</feature>
<organism evidence="2 3">
    <name type="scientific">Aquirufa nivalisilvae</name>
    <dbReference type="NCBI Taxonomy" id="2516557"/>
    <lineage>
        <taxon>Bacteria</taxon>
        <taxon>Pseudomonadati</taxon>
        <taxon>Bacteroidota</taxon>
        <taxon>Cytophagia</taxon>
        <taxon>Cytophagales</taxon>
        <taxon>Flectobacillaceae</taxon>
        <taxon>Aquirufa</taxon>
    </lineage>
</organism>
<accession>A0A2S2DWA0</accession>
<feature type="transmembrane region" description="Helical" evidence="1">
    <location>
        <begin position="12"/>
        <end position="33"/>
    </location>
</feature>
<dbReference type="GO" id="GO:0005886">
    <property type="term" value="C:plasma membrane"/>
    <property type="evidence" value="ECO:0007669"/>
    <property type="project" value="UniProtKB-SubCell"/>
</dbReference>
<dbReference type="Pfam" id="PF12679">
    <property type="entry name" value="ABC2_membrane_2"/>
    <property type="match status" value="1"/>
</dbReference>